<evidence type="ECO:0000313" key="9">
    <source>
        <dbReference type="EMBL" id="ADL33424.1"/>
    </source>
</evidence>
<keyword evidence="4 7" id="KW-0812">Transmembrane</keyword>
<dbReference type="STRING" id="515622.bpr_I0679"/>
<dbReference type="InterPro" id="IPR000515">
    <property type="entry name" value="MetI-like"/>
</dbReference>
<evidence type="ECO:0000256" key="3">
    <source>
        <dbReference type="ARBA" id="ARBA00022475"/>
    </source>
</evidence>
<organism evidence="9 10">
    <name type="scientific">Butyrivibrio proteoclasticus (strain ATCC 51982 / DSM 14932 / B316)</name>
    <name type="common">Clostridium proteoclasticum</name>
    <dbReference type="NCBI Taxonomy" id="515622"/>
    <lineage>
        <taxon>Bacteria</taxon>
        <taxon>Bacillati</taxon>
        <taxon>Bacillota</taxon>
        <taxon>Clostridia</taxon>
        <taxon>Lachnospirales</taxon>
        <taxon>Lachnospiraceae</taxon>
        <taxon>Butyrivibrio</taxon>
    </lineage>
</organism>
<dbReference type="Pfam" id="PF00528">
    <property type="entry name" value="BPD_transp_1"/>
    <property type="match status" value="1"/>
</dbReference>
<keyword evidence="3" id="KW-1003">Cell membrane</keyword>
<dbReference type="CDD" id="cd06261">
    <property type="entry name" value="TM_PBP2"/>
    <property type="match status" value="1"/>
</dbReference>
<dbReference type="EMBL" id="CP001810">
    <property type="protein sequence ID" value="ADL33424.1"/>
    <property type="molecule type" value="Genomic_DNA"/>
</dbReference>
<feature type="transmembrane region" description="Helical" evidence="7">
    <location>
        <begin position="143"/>
        <end position="164"/>
    </location>
</feature>
<dbReference type="PANTHER" id="PTHR43744">
    <property type="entry name" value="ABC TRANSPORTER PERMEASE PROTEIN MG189-RELATED-RELATED"/>
    <property type="match status" value="1"/>
</dbReference>
<evidence type="ECO:0000256" key="2">
    <source>
        <dbReference type="ARBA" id="ARBA00022448"/>
    </source>
</evidence>
<feature type="domain" description="ABC transmembrane type-1" evidence="8">
    <location>
        <begin position="75"/>
        <end position="264"/>
    </location>
</feature>
<keyword evidence="2 7" id="KW-0813">Transport</keyword>
<keyword evidence="10" id="KW-1185">Reference proteome</keyword>
<accession>E0S0U9</accession>
<dbReference type="HOGENOM" id="CLU_016047_1_1_9"/>
<protein>
    <submittedName>
        <fullName evidence="9">Sugar ABC transporter permease protein</fullName>
    </submittedName>
</protein>
<comment type="similarity">
    <text evidence="7">Belongs to the binding-protein-dependent transport system permease family.</text>
</comment>
<dbReference type="PROSITE" id="PS50928">
    <property type="entry name" value="ABC_TM1"/>
    <property type="match status" value="1"/>
</dbReference>
<proteinExistence type="inferred from homology"/>
<dbReference type="GO" id="GO:0005886">
    <property type="term" value="C:plasma membrane"/>
    <property type="evidence" value="ECO:0007669"/>
    <property type="project" value="UniProtKB-SubCell"/>
</dbReference>
<dbReference type="Gene3D" id="1.10.3720.10">
    <property type="entry name" value="MetI-like"/>
    <property type="match status" value="1"/>
</dbReference>
<feature type="transmembrane region" description="Helical" evidence="7">
    <location>
        <begin position="185"/>
        <end position="206"/>
    </location>
</feature>
<evidence type="ECO:0000256" key="1">
    <source>
        <dbReference type="ARBA" id="ARBA00004651"/>
    </source>
</evidence>
<dbReference type="GO" id="GO:0055085">
    <property type="term" value="P:transmembrane transport"/>
    <property type="evidence" value="ECO:0007669"/>
    <property type="project" value="InterPro"/>
</dbReference>
<feature type="transmembrane region" description="Helical" evidence="7">
    <location>
        <begin position="245"/>
        <end position="264"/>
    </location>
</feature>
<evidence type="ECO:0000256" key="6">
    <source>
        <dbReference type="ARBA" id="ARBA00023136"/>
    </source>
</evidence>
<dbReference type="InterPro" id="IPR035906">
    <property type="entry name" value="MetI-like_sf"/>
</dbReference>
<dbReference type="KEGG" id="bpb:bpr_I0679"/>
<dbReference type="eggNOG" id="COG0395">
    <property type="taxonomic scope" value="Bacteria"/>
</dbReference>
<feature type="transmembrane region" description="Helical" evidence="7">
    <location>
        <begin position="74"/>
        <end position="98"/>
    </location>
</feature>
<evidence type="ECO:0000259" key="8">
    <source>
        <dbReference type="PROSITE" id="PS50928"/>
    </source>
</evidence>
<evidence type="ECO:0000256" key="7">
    <source>
        <dbReference type="RuleBase" id="RU363032"/>
    </source>
</evidence>
<comment type="subcellular location">
    <subcellularLocation>
        <location evidence="1 7">Cell membrane</location>
        <topology evidence="1 7">Multi-pass membrane protein</topology>
    </subcellularLocation>
</comment>
<dbReference type="Proteomes" id="UP000001299">
    <property type="component" value="Chromosome 1"/>
</dbReference>
<dbReference type="PANTHER" id="PTHR43744:SF12">
    <property type="entry name" value="ABC TRANSPORTER PERMEASE PROTEIN MG189-RELATED"/>
    <property type="match status" value="1"/>
</dbReference>
<dbReference type="AlphaFoldDB" id="E0S0U9"/>
<feature type="transmembrane region" description="Helical" evidence="7">
    <location>
        <begin position="110"/>
        <end position="131"/>
    </location>
</feature>
<keyword evidence="6 7" id="KW-0472">Membrane</keyword>
<dbReference type="RefSeq" id="WP_013280080.1">
    <property type="nucleotide sequence ID" value="NC_014387.1"/>
</dbReference>
<reference evidence="9 10" key="1">
    <citation type="journal article" date="2010" name="PLoS ONE">
        <title>The glycobiome of the rumen bacterium Butyrivibrio proteoclasticus B316(T) highlights adaptation to a polysaccharide-rich environment.</title>
        <authorList>
            <person name="Kelly W.J."/>
            <person name="Leahy S.C."/>
            <person name="Altermann E."/>
            <person name="Yeoman C.J."/>
            <person name="Dunne J.C."/>
            <person name="Kong Z."/>
            <person name="Pacheco D.M."/>
            <person name="Li D."/>
            <person name="Noel S.J."/>
            <person name="Moon C.D."/>
            <person name="Cookson A.L."/>
            <person name="Attwood G.T."/>
        </authorList>
    </citation>
    <scope>NUCLEOTIDE SEQUENCE [LARGE SCALE GENOMIC DNA]</scope>
    <source>
        <strain evidence="10">ATCC 51982 / DSM 14932 / B316</strain>
    </source>
</reference>
<gene>
    <name evidence="9" type="ordered locus">bpr_I0679</name>
</gene>
<dbReference type="SUPFAM" id="SSF161098">
    <property type="entry name" value="MetI-like"/>
    <property type="match status" value="1"/>
</dbReference>
<name>E0S0U9_BUTPB</name>
<sequence>MKKKISLGKTLAFVFCLILAVIWVAPLSQSLMTSLKSEKEIKMSGYSFFPQEFTIESYTDLFSTRSDSTPILKWFVNSLITSTASTALVLLISSTSAFAYARLRFKGRNLLFGILMATMVFPSVINLIPLYKICAALNLINTKWALILPGASGAFNIFLIRQFMLGIPKELDEAARIDGASWFQIYYKIMLPLCAPVLTVVGMFAFTGSWNDFLWPTLVISNVDKMTITPGMQILKGTYDVYPSHAMAGGIVSAIPTFVLFLFAQKYFIKGMQLQSAVKG</sequence>
<keyword evidence="5 7" id="KW-1133">Transmembrane helix</keyword>
<evidence type="ECO:0000256" key="4">
    <source>
        <dbReference type="ARBA" id="ARBA00022692"/>
    </source>
</evidence>
<evidence type="ECO:0000256" key="5">
    <source>
        <dbReference type="ARBA" id="ARBA00022989"/>
    </source>
</evidence>
<evidence type="ECO:0000313" key="10">
    <source>
        <dbReference type="Proteomes" id="UP000001299"/>
    </source>
</evidence>